<evidence type="ECO:0000256" key="5">
    <source>
        <dbReference type="ARBA" id="ARBA00023049"/>
    </source>
</evidence>
<dbReference type="Gene3D" id="3.30.2010.10">
    <property type="entry name" value="Metalloproteases ('zincins'), catalytic domain"/>
    <property type="match status" value="1"/>
</dbReference>
<keyword evidence="3 6" id="KW-0378">Hydrolase</keyword>
<dbReference type="EMBL" id="MSIF01000037">
    <property type="protein sequence ID" value="OLF04808.1"/>
    <property type="molecule type" value="Genomic_DNA"/>
</dbReference>
<proteinExistence type="inferred from homology"/>
<gene>
    <name evidence="9" type="ORF">BLA60_38830</name>
</gene>
<organism evidence="9 10">
    <name type="scientific">Actinophytocola xinjiangensis</name>
    <dbReference type="NCBI Taxonomy" id="485602"/>
    <lineage>
        <taxon>Bacteria</taxon>
        <taxon>Bacillati</taxon>
        <taxon>Actinomycetota</taxon>
        <taxon>Actinomycetes</taxon>
        <taxon>Pseudonocardiales</taxon>
        <taxon>Pseudonocardiaceae</taxon>
    </lineage>
</organism>
<keyword evidence="4 6" id="KW-0862">Zinc</keyword>
<dbReference type="CDD" id="cd07326">
    <property type="entry name" value="M56_BlaR1_MecR1_like"/>
    <property type="match status" value="1"/>
</dbReference>
<protein>
    <recommendedName>
        <fullName evidence="8">Peptidase M48 domain-containing protein</fullName>
    </recommendedName>
</protein>
<keyword evidence="1 6" id="KW-0645">Protease</keyword>
<dbReference type="GO" id="GO:0004222">
    <property type="term" value="F:metalloendopeptidase activity"/>
    <property type="evidence" value="ECO:0007669"/>
    <property type="project" value="InterPro"/>
</dbReference>
<keyword evidence="7" id="KW-0812">Transmembrane</keyword>
<keyword evidence="7" id="KW-1133">Transmembrane helix</keyword>
<evidence type="ECO:0000256" key="2">
    <source>
        <dbReference type="ARBA" id="ARBA00022723"/>
    </source>
</evidence>
<evidence type="ECO:0000313" key="10">
    <source>
        <dbReference type="Proteomes" id="UP000185696"/>
    </source>
</evidence>
<dbReference type="GO" id="GO:0046872">
    <property type="term" value="F:metal ion binding"/>
    <property type="evidence" value="ECO:0007669"/>
    <property type="project" value="UniProtKB-KW"/>
</dbReference>
<evidence type="ECO:0000256" key="7">
    <source>
        <dbReference type="SAM" id="Phobius"/>
    </source>
</evidence>
<feature type="domain" description="Peptidase M48" evidence="8">
    <location>
        <begin position="19"/>
        <end position="70"/>
    </location>
</feature>
<comment type="cofactor">
    <cofactor evidence="6">
        <name>Zn(2+)</name>
        <dbReference type="ChEBI" id="CHEBI:29105"/>
    </cofactor>
    <text evidence="6">Binds 1 zinc ion per subunit.</text>
</comment>
<dbReference type="GO" id="GO:0006508">
    <property type="term" value="P:proteolysis"/>
    <property type="evidence" value="ECO:0007669"/>
    <property type="project" value="UniProtKB-KW"/>
</dbReference>
<keyword evidence="2" id="KW-0479">Metal-binding</keyword>
<keyword evidence="5 6" id="KW-0482">Metalloprotease</keyword>
<keyword evidence="7" id="KW-0472">Membrane</keyword>
<dbReference type="AlphaFoldDB" id="A0A7Z1AU95"/>
<accession>A0A7Z1AU95</accession>
<reference evidence="9 10" key="1">
    <citation type="submission" date="2016-12" db="EMBL/GenBank/DDBJ databases">
        <title>The draft genome sequence of Actinophytocola xinjiangensis.</title>
        <authorList>
            <person name="Wang W."/>
            <person name="Yuan L."/>
        </authorList>
    </citation>
    <scope>NUCLEOTIDE SEQUENCE [LARGE SCALE GENOMIC DNA]</scope>
    <source>
        <strain evidence="9 10">CGMCC 4.4663</strain>
    </source>
</reference>
<evidence type="ECO:0000256" key="6">
    <source>
        <dbReference type="RuleBase" id="RU003983"/>
    </source>
</evidence>
<feature type="transmembrane region" description="Helical" evidence="7">
    <location>
        <begin position="160"/>
        <end position="183"/>
    </location>
</feature>
<dbReference type="InterPro" id="IPR001915">
    <property type="entry name" value="Peptidase_M48"/>
</dbReference>
<dbReference type="Proteomes" id="UP000185696">
    <property type="component" value="Unassembled WGS sequence"/>
</dbReference>
<keyword evidence="10" id="KW-1185">Reference proteome</keyword>
<dbReference type="InterPro" id="IPR052173">
    <property type="entry name" value="Beta-lactam_resp_regulator"/>
</dbReference>
<evidence type="ECO:0000256" key="3">
    <source>
        <dbReference type="ARBA" id="ARBA00022801"/>
    </source>
</evidence>
<comment type="similarity">
    <text evidence="6">Belongs to the peptidase M48 family.</text>
</comment>
<evidence type="ECO:0000256" key="1">
    <source>
        <dbReference type="ARBA" id="ARBA00022670"/>
    </source>
</evidence>
<evidence type="ECO:0000259" key="8">
    <source>
        <dbReference type="Pfam" id="PF01435"/>
    </source>
</evidence>
<dbReference type="Pfam" id="PF01435">
    <property type="entry name" value="Peptidase_M48"/>
    <property type="match status" value="1"/>
</dbReference>
<comment type="caution">
    <text evidence="9">The sequence shown here is derived from an EMBL/GenBank/DDBJ whole genome shotgun (WGS) entry which is preliminary data.</text>
</comment>
<dbReference type="PANTHER" id="PTHR34978">
    <property type="entry name" value="POSSIBLE SENSOR-TRANSDUCER PROTEIN BLAR"/>
    <property type="match status" value="1"/>
</dbReference>
<evidence type="ECO:0000256" key="4">
    <source>
        <dbReference type="ARBA" id="ARBA00022833"/>
    </source>
</evidence>
<evidence type="ECO:0000313" key="9">
    <source>
        <dbReference type="EMBL" id="OLF04808.1"/>
    </source>
</evidence>
<dbReference type="PANTHER" id="PTHR34978:SF3">
    <property type="entry name" value="SLR0241 PROTEIN"/>
    <property type="match status" value="1"/>
</dbReference>
<name>A0A7Z1AU95_9PSEU</name>
<sequence>MLRLAGRWEPPDTLWLAHDRPLAFSLAGRRRIVVATDGLTRHLGAPAAAAVLAHERAHLRGRHHLLVATAEALRAALPFVPLFGRAPAAIRALVELAADAAAVRHHGTSAVRSALLCVSHHDTPRSALAMTGDAVDLRLARLRHGTTTPGRLRRAVTCAVAGLTVTALPFAVGTVGLLGLSLVTCPG</sequence>